<evidence type="ECO:0000256" key="1">
    <source>
        <dbReference type="ARBA" id="ARBA00023157"/>
    </source>
</evidence>
<dbReference type="SMART" id="SM00020">
    <property type="entry name" value="Tryp_SPc"/>
    <property type="match status" value="1"/>
</dbReference>
<dbReference type="InterPro" id="IPR001254">
    <property type="entry name" value="Trypsin_dom"/>
</dbReference>
<dbReference type="EMBL" id="JARAKH010000009">
    <property type="protein sequence ID" value="KAK8401030.1"/>
    <property type="molecule type" value="Genomic_DNA"/>
</dbReference>
<feature type="chain" id="PRO_5044717147" description="Peptidase S1 domain-containing protein" evidence="3">
    <location>
        <begin position="21"/>
        <end position="620"/>
    </location>
</feature>
<proteinExistence type="predicted"/>
<feature type="region of interest" description="Disordered" evidence="2">
    <location>
        <begin position="254"/>
        <end position="285"/>
    </location>
</feature>
<feature type="domain" description="Peptidase S1" evidence="4">
    <location>
        <begin position="319"/>
        <end position="590"/>
    </location>
</feature>
<dbReference type="InterPro" id="IPR009003">
    <property type="entry name" value="Peptidase_S1_PA"/>
</dbReference>
<feature type="compositionally biased region" description="Basic and acidic residues" evidence="2">
    <location>
        <begin position="271"/>
        <end position="285"/>
    </location>
</feature>
<accession>A0AAW0ULK8</accession>
<feature type="region of interest" description="Disordered" evidence="2">
    <location>
        <begin position="170"/>
        <end position="205"/>
    </location>
</feature>
<sequence length="620" mass="66681">MTSHMWWACCVVLAAMAGDGRNGGGSGMVLAKPIVDPGLFVIQGVSSCRDGDGYCMLGANCSVDVDFLPDDEGGNCAGLREAFTPKIDFSCCRYNPLGKETSEAPTTTLSSVTVTDVFSLIDEEVLQQIQQQQQEEMDYEKLNPENLIDIVGVVTDFTGIVGLVTRPWTGTLPTRAPTTTTSTSTIKPELPSQATPALSPPEEDLGGEQLEITESYHEVLTTSVTPLPATVLLKEKLQTSGDILVTKVFTSNATSLPPTTQNSLETPETTTENRENQNESHQNEDQAGYDDHLILQPVNQNICGFKGPSMPEPSGLSRILGGVTASTLEWCWIAALMERRAGGNKYICSGALIEPDLVLTTATCLRRLDHSNLSNYIVVLGDSDLKDDLPYGIQFHSIVQAVVHPHYYTSGGAHVNDIGLLKLRNPATLTDNVCLMCIARQDASIPASQCVVVGYGLGAFPVSAHNNAYPQTQAFVHNYAAKVVGRVPSEGVLRKLSVPLLGAEECRTVLHNVTGSKILAESNSFLCGGISQGVACHSTLDGGSPLGCEVGGRWFLAGLVSWSRDCSSSGQASIYSRIPAFTGWVQAAYLRSLGFATSPLQTRQIHWIYHHLDKINKEFA</sequence>
<name>A0AAW0ULK8_SCYPA</name>
<dbReference type="Gene3D" id="2.40.10.10">
    <property type="entry name" value="Trypsin-like serine proteases"/>
    <property type="match status" value="1"/>
</dbReference>
<dbReference type="AlphaFoldDB" id="A0AAW0ULK8"/>
<evidence type="ECO:0000256" key="2">
    <source>
        <dbReference type="SAM" id="MobiDB-lite"/>
    </source>
</evidence>
<dbReference type="PANTHER" id="PTHR24252">
    <property type="entry name" value="ACROSIN-RELATED"/>
    <property type="match status" value="1"/>
</dbReference>
<organism evidence="5 6">
    <name type="scientific">Scylla paramamosain</name>
    <name type="common">Mud crab</name>
    <dbReference type="NCBI Taxonomy" id="85552"/>
    <lineage>
        <taxon>Eukaryota</taxon>
        <taxon>Metazoa</taxon>
        <taxon>Ecdysozoa</taxon>
        <taxon>Arthropoda</taxon>
        <taxon>Crustacea</taxon>
        <taxon>Multicrustacea</taxon>
        <taxon>Malacostraca</taxon>
        <taxon>Eumalacostraca</taxon>
        <taxon>Eucarida</taxon>
        <taxon>Decapoda</taxon>
        <taxon>Pleocyemata</taxon>
        <taxon>Brachyura</taxon>
        <taxon>Eubrachyura</taxon>
        <taxon>Portunoidea</taxon>
        <taxon>Portunidae</taxon>
        <taxon>Portuninae</taxon>
        <taxon>Scylla</taxon>
    </lineage>
</organism>
<evidence type="ECO:0000259" key="4">
    <source>
        <dbReference type="PROSITE" id="PS50240"/>
    </source>
</evidence>
<gene>
    <name evidence="5" type="ORF">O3P69_002659</name>
</gene>
<keyword evidence="3" id="KW-0732">Signal</keyword>
<dbReference type="PANTHER" id="PTHR24252:SF7">
    <property type="entry name" value="HYALIN"/>
    <property type="match status" value="1"/>
</dbReference>
<dbReference type="GO" id="GO:0004252">
    <property type="term" value="F:serine-type endopeptidase activity"/>
    <property type="evidence" value="ECO:0007669"/>
    <property type="project" value="InterPro"/>
</dbReference>
<dbReference type="SUPFAM" id="SSF50494">
    <property type="entry name" value="Trypsin-like serine proteases"/>
    <property type="match status" value="1"/>
</dbReference>
<feature type="compositionally biased region" description="Low complexity" evidence="2">
    <location>
        <begin position="170"/>
        <end position="185"/>
    </location>
</feature>
<dbReference type="Pfam" id="PF00089">
    <property type="entry name" value="Trypsin"/>
    <property type="match status" value="2"/>
</dbReference>
<evidence type="ECO:0000313" key="6">
    <source>
        <dbReference type="Proteomes" id="UP001487740"/>
    </source>
</evidence>
<dbReference type="EMBL" id="JARAKH010000009">
    <property type="protein sequence ID" value="KAK8401029.1"/>
    <property type="molecule type" value="Genomic_DNA"/>
</dbReference>
<reference evidence="5 6" key="1">
    <citation type="submission" date="2023-03" db="EMBL/GenBank/DDBJ databases">
        <title>High-quality genome of Scylla paramamosain provides insights in environmental adaptation.</title>
        <authorList>
            <person name="Zhang L."/>
        </authorList>
    </citation>
    <scope>NUCLEOTIDE SEQUENCE [LARGE SCALE GENOMIC DNA]</scope>
    <source>
        <strain evidence="5">LZ_2023a</strain>
        <tissue evidence="5">Muscle</tissue>
    </source>
</reference>
<evidence type="ECO:0000256" key="3">
    <source>
        <dbReference type="SAM" id="SignalP"/>
    </source>
</evidence>
<protein>
    <recommendedName>
        <fullName evidence="4">Peptidase S1 domain-containing protein</fullName>
    </recommendedName>
</protein>
<dbReference type="InterPro" id="IPR043504">
    <property type="entry name" value="Peptidase_S1_PA_chymotrypsin"/>
</dbReference>
<feature type="signal peptide" evidence="3">
    <location>
        <begin position="1"/>
        <end position="20"/>
    </location>
</feature>
<keyword evidence="1" id="KW-1015">Disulfide bond</keyword>
<feature type="compositionally biased region" description="Polar residues" evidence="2">
    <location>
        <begin position="254"/>
        <end position="264"/>
    </location>
</feature>
<keyword evidence="6" id="KW-1185">Reference proteome</keyword>
<dbReference type="Proteomes" id="UP001487740">
    <property type="component" value="Unassembled WGS sequence"/>
</dbReference>
<dbReference type="PROSITE" id="PS50240">
    <property type="entry name" value="TRYPSIN_DOM"/>
    <property type="match status" value="1"/>
</dbReference>
<dbReference type="GO" id="GO:0006508">
    <property type="term" value="P:proteolysis"/>
    <property type="evidence" value="ECO:0007669"/>
    <property type="project" value="InterPro"/>
</dbReference>
<evidence type="ECO:0000313" key="5">
    <source>
        <dbReference type="EMBL" id="KAK8401029.1"/>
    </source>
</evidence>
<comment type="caution">
    <text evidence="5">The sequence shown here is derived from an EMBL/GenBank/DDBJ whole genome shotgun (WGS) entry which is preliminary data.</text>
</comment>
<dbReference type="CDD" id="cd00190">
    <property type="entry name" value="Tryp_SPc"/>
    <property type="match status" value="1"/>
</dbReference>